<accession>A0A2H1L551</accession>
<keyword evidence="2" id="KW-0472">Membrane</keyword>
<proteinExistence type="predicted"/>
<dbReference type="OrthoDB" id="4966877at2"/>
<evidence type="ECO:0000256" key="2">
    <source>
        <dbReference type="SAM" id="Phobius"/>
    </source>
</evidence>
<protein>
    <submittedName>
        <fullName evidence="3">Uncharacterized protein</fullName>
    </submittedName>
</protein>
<dbReference type="EMBL" id="FXZM01000006">
    <property type="protein sequence ID" value="SMY11880.1"/>
    <property type="molecule type" value="Genomic_DNA"/>
</dbReference>
<evidence type="ECO:0000313" key="3">
    <source>
        <dbReference type="EMBL" id="SMY11880.1"/>
    </source>
</evidence>
<reference evidence="4" key="1">
    <citation type="submission" date="2017-03" db="EMBL/GenBank/DDBJ databases">
        <authorList>
            <person name="Monnet C."/>
        </authorList>
    </citation>
    <scope>NUCLEOTIDE SEQUENCE [LARGE SCALE GENOMIC DNA]</scope>
    <source>
        <strain evidence="4">SJ5-8</strain>
    </source>
</reference>
<name>A0A2H1L551_9MICO</name>
<organism evidence="3 4">
    <name type="scientific">Brevibacterium jeotgali</name>
    <dbReference type="NCBI Taxonomy" id="1262550"/>
    <lineage>
        <taxon>Bacteria</taxon>
        <taxon>Bacillati</taxon>
        <taxon>Actinomycetota</taxon>
        <taxon>Actinomycetes</taxon>
        <taxon>Micrococcales</taxon>
        <taxon>Brevibacteriaceae</taxon>
        <taxon>Brevibacterium</taxon>
    </lineage>
</organism>
<feature type="compositionally biased region" description="Low complexity" evidence="1">
    <location>
        <begin position="247"/>
        <end position="260"/>
    </location>
</feature>
<keyword evidence="4" id="KW-1185">Reference proteome</keyword>
<gene>
    <name evidence="3" type="ORF">BJEO58_01472</name>
</gene>
<keyword evidence="2" id="KW-1133">Transmembrane helix</keyword>
<feature type="compositionally biased region" description="Acidic residues" evidence="1">
    <location>
        <begin position="261"/>
        <end position="278"/>
    </location>
</feature>
<dbReference type="RefSeq" id="WP_101588844.1">
    <property type="nucleotide sequence ID" value="NZ_FXZM01000006.1"/>
</dbReference>
<feature type="transmembrane region" description="Helical" evidence="2">
    <location>
        <begin position="187"/>
        <end position="205"/>
    </location>
</feature>
<keyword evidence="2" id="KW-0812">Transmembrane</keyword>
<evidence type="ECO:0000256" key="1">
    <source>
        <dbReference type="SAM" id="MobiDB-lite"/>
    </source>
</evidence>
<dbReference type="AlphaFoldDB" id="A0A2H1L551"/>
<feature type="region of interest" description="Disordered" evidence="1">
    <location>
        <begin position="213"/>
        <end position="278"/>
    </location>
</feature>
<sequence length="278" mass="29522">MFKKRSQPKTFIDEFGERLHSVGDVVRESSAQALEASGPYLERANAWLNEASDAAAPRIREASGRLQSAAETVRPHVEGALSDAKSKFDDARATAGKEYEARVAPALREQSAEAEKRARDIAERAGVKASSVAGLLASTETSKGFEDAVTRFTGDKKAVKKARKVLKKAGSDLEKRTAQKSSGGGKWFWIVLGVLGLGAIGFAVARRLQPVEDPWSTPLPGNRPADARPVGSTPASDVPANESVTSQVPVPAAAVAQAEAEGIDVDGENEDDEDSQTR</sequence>
<evidence type="ECO:0000313" key="4">
    <source>
        <dbReference type="Proteomes" id="UP000234462"/>
    </source>
</evidence>
<dbReference type="Proteomes" id="UP000234462">
    <property type="component" value="Unassembled WGS sequence"/>
</dbReference>